<reference evidence="1 2" key="1">
    <citation type="journal article" date="2013" name="Curr. Biol.">
        <title>The Genome of the Foraminiferan Reticulomyxa filosa.</title>
        <authorList>
            <person name="Glockner G."/>
            <person name="Hulsmann N."/>
            <person name="Schleicher M."/>
            <person name="Noegel A.A."/>
            <person name="Eichinger L."/>
            <person name="Gallinger C."/>
            <person name="Pawlowski J."/>
            <person name="Sierra R."/>
            <person name="Euteneuer U."/>
            <person name="Pillet L."/>
            <person name="Moustafa A."/>
            <person name="Platzer M."/>
            <person name="Groth M."/>
            <person name="Szafranski K."/>
            <person name="Schliwa M."/>
        </authorList>
    </citation>
    <scope>NUCLEOTIDE SEQUENCE [LARGE SCALE GENOMIC DNA]</scope>
</reference>
<keyword evidence="2" id="KW-1185">Reference proteome</keyword>
<comment type="caution">
    <text evidence="1">The sequence shown here is derived from an EMBL/GenBank/DDBJ whole genome shotgun (WGS) entry which is preliminary data.</text>
</comment>
<dbReference type="EMBL" id="ASPP01047157">
    <property type="protein sequence ID" value="ETN98276.1"/>
    <property type="molecule type" value="Genomic_DNA"/>
</dbReference>
<protein>
    <submittedName>
        <fullName evidence="1">Uncharacterized protein</fullName>
    </submittedName>
</protein>
<organism evidence="1 2">
    <name type="scientific">Reticulomyxa filosa</name>
    <dbReference type="NCBI Taxonomy" id="46433"/>
    <lineage>
        <taxon>Eukaryota</taxon>
        <taxon>Sar</taxon>
        <taxon>Rhizaria</taxon>
        <taxon>Retaria</taxon>
        <taxon>Foraminifera</taxon>
        <taxon>Monothalamids</taxon>
        <taxon>Reticulomyxidae</taxon>
        <taxon>Reticulomyxa</taxon>
    </lineage>
</organism>
<feature type="non-terminal residue" evidence="1">
    <location>
        <position position="1"/>
    </location>
</feature>
<accession>X6LAW7</accession>
<evidence type="ECO:0000313" key="1">
    <source>
        <dbReference type="EMBL" id="ETN98276.1"/>
    </source>
</evidence>
<proteinExistence type="predicted"/>
<dbReference type="AlphaFoldDB" id="X6LAW7"/>
<gene>
    <name evidence="1" type="ORF">RFI_39234</name>
</gene>
<evidence type="ECO:0000313" key="2">
    <source>
        <dbReference type="Proteomes" id="UP000023152"/>
    </source>
</evidence>
<name>X6LAW7_RETFI</name>
<sequence>SSKNDLKDESLDSTKALKLLHKAASLLGLNFSKWKAEPSKIDEPSVLNNFDSNAHPTNKDMGNGKSAQEILEAILEGMEDINSDSAIRTVHEQFQATTASLLDFQKTQCFAIAIDQQVKLSSCLIRIPSSSEEENGIKEKCLEVERQANVSTKNCINIFPMESFSDKLIQELLVNTSVIKVEIPKDGESFLSFHTYQDHQRIEINQNEWPNDVQHPKEILMTAFYGDENTTKMLPEA</sequence>
<dbReference type="Proteomes" id="UP000023152">
    <property type="component" value="Unassembled WGS sequence"/>
</dbReference>